<feature type="transmembrane region" description="Helical" evidence="6">
    <location>
        <begin position="132"/>
        <end position="154"/>
    </location>
</feature>
<evidence type="ECO:0000256" key="2">
    <source>
        <dbReference type="ARBA" id="ARBA00022475"/>
    </source>
</evidence>
<feature type="transmembrane region" description="Helical" evidence="6">
    <location>
        <begin position="37"/>
        <end position="61"/>
    </location>
</feature>
<feature type="transmembrane region" description="Helical" evidence="6">
    <location>
        <begin position="361"/>
        <end position="379"/>
    </location>
</feature>
<accession>A0A8G2BM67</accession>
<dbReference type="Proteomes" id="UP000198615">
    <property type="component" value="Unassembled WGS sequence"/>
</dbReference>
<dbReference type="InterPro" id="IPR050189">
    <property type="entry name" value="MFS_Efflux_Transporters"/>
</dbReference>
<sequence>MTPFVRLSAAGFAATAITYGPARMGFGLFLPQLKSAFAISTHVAGVVSSLGFLGFFAGLLASQVMTNRIGPRLPVAAGLAAATAGIAVAAAAPNWQTLCVGVVLAMSSAGFSWTPFNNAVHRSVEDGWRPGALSSVSSGTGFGIAVAGIAALVMSMSGLSWRQCWVAFALGSVLALLLNWRSLRDVAGTPGPDPVQRWSVLLQPSAAPIFALALCYGITSAIYISFAADGVAQAGGLPDLQAGASGGLIFLCYGLFGLSGLYSGRLKAAIGLPWLLRLLMLASALSFGLLALVPTVWPGVVLSAGLQGVNVMMMSAVLAFWSDRLFPTLPSQSFTAVLLAVAAGCVLGPVAAGFVSSTVGMTPMFLGTAGLATAAAAAVRTRFISEQPAAGDGITG</sequence>
<gene>
    <name evidence="7" type="ORF">SAMN05660686_04640</name>
</gene>
<organism evidence="7 8">
    <name type="scientific">Thalassobaculum litoreum DSM 18839</name>
    <dbReference type="NCBI Taxonomy" id="1123362"/>
    <lineage>
        <taxon>Bacteria</taxon>
        <taxon>Pseudomonadati</taxon>
        <taxon>Pseudomonadota</taxon>
        <taxon>Alphaproteobacteria</taxon>
        <taxon>Rhodospirillales</taxon>
        <taxon>Thalassobaculaceae</taxon>
        <taxon>Thalassobaculum</taxon>
    </lineage>
</organism>
<dbReference type="Gene3D" id="1.20.1250.20">
    <property type="entry name" value="MFS general substrate transporter like domains"/>
    <property type="match status" value="2"/>
</dbReference>
<dbReference type="OrthoDB" id="2957247at2"/>
<evidence type="ECO:0000256" key="1">
    <source>
        <dbReference type="ARBA" id="ARBA00004651"/>
    </source>
</evidence>
<comment type="caution">
    <text evidence="7">The sequence shown here is derived from an EMBL/GenBank/DDBJ whole genome shotgun (WGS) entry which is preliminary data.</text>
</comment>
<evidence type="ECO:0000313" key="8">
    <source>
        <dbReference type="Proteomes" id="UP000198615"/>
    </source>
</evidence>
<keyword evidence="3 6" id="KW-0812">Transmembrane</keyword>
<dbReference type="GO" id="GO:0005886">
    <property type="term" value="C:plasma membrane"/>
    <property type="evidence" value="ECO:0007669"/>
    <property type="project" value="UniProtKB-SubCell"/>
</dbReference>
<dbReference type="Pfam" id="PF07690">
    <property type="entry name" value="MFS_1"/>
    <property type="match status" value="1"/>
</dbReference>
<dbReference type="PANTHER" id="PTHR43124">
    <property type="entry name" value="PURINE EFFLUX PUMP PBUE"/>
    <property type="match status" value="1"/>
</dbReference>
<keyword evidence="2" id="KW-1003">Cell membrane</keyword>
<comment type="subcellular location">
    <subcellularLocation>
        <location evidence="1">Cell membrane</location>
        <topology evidence="1">Multi-pass membrane protein</topology>
    </subcellularLocation>
</comment>
<evidence type="ECO:0000256" key="6">
    <source>
        <dbReference type="SAM" id="Phobius"/>
    </source>
</evidence>
<evidence type="ECO:0000313" key="7">
    <source>
        <dbReference type="EMBL" id="SDG50408.1"/>
    </source>
</evidence>
<dbReference type="EMBL" id="FNBW01000019">
    <property type="protein sequence ID" value="SDG50408.1"/>
    <property type="molecule type" value="Genomic_DNA"/>
</dbReference>
<dbReference type="RefSeq" id="WP_028795097.1">
    <property type="nucleotide sequence ID" value="NZ_FNBW01000019.1"/>
</dbReference>
<evidence type="ECO:0000256" key="4">
    <source>
        <dbReference type="ARBA" id="ARBA00022989"/>
    </source>
</evidence>
<evidence type="ECO:0000256" key="3">
    <source>
        <dbReference type="ARBA" id="ARBA00022692"/>
    </source>
</evidence>
<dbReference type="AlphaFoldDB" id="A0A8G2BM67"/>
<evidence type="ECO:0000256" key="5">
    <source>
        <dbReference type="ARBA" id="ARBA00023136"/>
    </source>
</evidence>
<feature type="transmembrane region" description="Helical" evidence="6">
    <location>
        <begin position="73"/>
        <end position="92"/>
    </location>
</feature>
<keyword evidence="4 6" id="KW-1133">Transmembrane helix</keyword>
<dbReference type="InterPro" id="IPR011701">
    <property type="entry name" value="MFS"/>
</dbReference>
<proteinExistence type="predicted"/>
<dbReference type="InterPro" id="IPR036259">
    <property type="entry name" value="MFS_trans_sf"/>
</dbReference>
<feature type="transmembrane region" description="Helical" evidence="6">
    <location>
        <begin position="274"/>
        <end position="293"/>
    </location>
</feature>
<feature type="transmembrane region" description="Helical" evidence="6">
    <location>
        <begin position="333"/>
        <end position="355"/>
    </location>
</feature>
<feature type="transmembrane region" description="Helical" evidence="6">
    <location>
        <begin position="240"/>
        <end position="262"/>
    </location>
</feature>
<dbReference type="GO" id="GO:0022857">
    <property type="term" value="F:transmembrane transporter activity"/>
    <property type="evidence" value="ECO:0007669"/>
    <property type="project" value="InterPro"/>
</dbReference>
<protein>
    <submittedName>
        <fullName evidence="7">Predicted arabinose efflux permease, MFS family</fullName>
    </submittedName>
</protein>
<keyword evidence="5 6" id="KW-0472">Membrane</keyword>
<feature type="transmembrane region" description="Helical" evidence="6">
    <location>
        <begin position="299"/>
        <end position="321"/>
    </location>
</feature>
<reference evidence="7 8" key="1">
    <citation type="submission" date="2016-10" db="EMBL/GenBank/DDBJ databases">
        <authorList>
            <person name="Varghese N."/>
            <person name="Submissions S."/>
        </authorList>
    </citation>
    <scope>NUCLEOTIDE SEQUENCE [LARGE SCALE GENOMIC DNA]</scope>
    <source>
        <strain evidence="7 8">DSM 18839</strain>
    </source>
</reference>
<feature type="transmembrane region" description="Helical" evidence="6">
    <location>
        <begin position="98"/>
        <end position="120"/>
    </location>
</feature>
<dbReference type="PANTHER" id="PTHR43124:SF3">
    <property type="entry name" value="CHLORAMPHENICOL EFFLUX PUMP RV0191"/>
    <property type="match status" value="1"/>
</dbReference>
<name>A0A8G2BM67_9PROT</name>
<keyword evidence="8" id="KW-1185">Reference proteome</keyword>
<dbReference type="SUPFAM" id="SSF103473">
    <property type="entry name" value="MFS general substrate transporter"/>
    <property type="match status" value="1"/>
</dbReference>
<feature type="transmembrane region" description="Helical" evidence="6">
    <location>
        <begin position="160"/>
        <end position="180"/>
    </location>
</feature>
<feature type="transmembrane region" description="Helical" evidence="6">
    <location>
        <begin position="206"/>
        <end position="228"/>
    </location>
</feature>